<evidence type="ECO:0000256" key="1">
    <source>
        <dbReference type="SAM" id="Phobius"/>
    </source>
</evidence>
<protein>
    <submittedName>
        <fullName evidence="2">Uncharacterized protein</fullName>
    </submittedName>
</protein>
<accession>A0ABU8YMH8</accession>
<evidence type="ECO:0000313" key="2">
    <source>
        <dbReference type="EMBL" id="MEK0185620.1"/>
    </source>
</evidence>
<dbReference type="EMBL" id="JBBLXS010000134">
    <property type="protein sequence ID" value="MEK0185620.1"/>
    <property type="molecule type" value="Genomic_DNA"/>
</dbReference>
<evidence type="ECO:0000313" key="3">
    <source>
        <dbReference type="Proteomes" id="UP001384579"/>
    </source>
</evidence>
<organism evidence="2 3">
    <name type="scientific">Microcoleus anatoxicus PTRS2</name>
    <dbReference type="NCBI Taxonomy" id="2705321"/>
    <lineage>
        <taxon>Bacteria</taxon>
        <taxon>Bacillati</taxon>
        <taxon>Cyanobacteriota</taxon>
        <taxon>Cyanophyceae</taxon>
        <taxon>Oscillatoriophycideae</taxon>
        <taxon>Oscillatoriales</taxon>
        <taxon>Microcoleaceae</taxon>
        <taxon>Microcoleus</taxon>
        <taxon>Microcoleus anatoxicus</taxon>
    </lineage>
</organism>
<name>A0ABU8YMH8_9CYAN</name>
<keyword evidence="1" id="KW-1133">Transmembrane helix</keyword>
<feature type="non-terminal residue" evidence="2">
    <location>
        <position position="1"/>
    </location>
</feature>
<feature type="transmembrane region" description="Helical" evidence="1">
    <location>
        <begin position="24"/>
        <end position="51"/>
    </location>
</feature>
<sequence length="89" mass="9951">FERSGYCGKPYNFCCICRLCCINFVWLVGAIAFLAVLPVCAINLAAVHLLLSASQRRGVRKGRSPVPTKKAIAYFSRKSDRSFLPIYHP</sequence>
<dbReference type="Proteomes" id="UP001384579">
    <property type="component" value="Unassembled WGS sequence"/>
</dbReference>
<reference evidence="2 3" key="1">
    <citation type="journal article" date="2020" name="Harmful Algae">
        <title>Molecular and morphological characterization of a novel dihydroanatoxin-a producing Microcoleus species (cyanobacteria) from the Russian River, California, USA.</title>
        <authorList>
            <person name="Conklin K.Y."/>
            <person name="Stancheva R."/>
            <person name="Otten T.G."/>
            <person name="Fadness R."/>
            <person name="Boyer G.L."/>
            <person name="Read B."/>
            <person name="Zhang X."/>
            <person name="Sheath R.G."/>
        </authorList>
    </citation>
    <scope>NUCLEOTIDE SEQUENCE [LARGE SCALE GENOMIC DNA]</scope>
    <source>
        <strain evidence="2 3">PTRS2</strain>
    </source>
</reference>
<keyword evidence="3" id="KW-1185">Reference proteome</keyword>
<proteinExistence type="predicted"/>
<gene>
    <name evidence="2" type="ORF">WMG39_12300</name>
</gene>
<keyword evidence="1" id="KW-0812">Transmembrane</keyword>
<keyword evidence="1" id="KW-0472">Membrane</keyword>
<comment type="caution">
    <text evidence="2">The sequence shown here is derived from an EMBL/GenBank/DDBJ whole genome shotgun (WGS) entry which is preliminary data.</text>
</comment>
<dbReference type="RefSeq" id="WP_340541474.1">
    <property type="nucleotide sequence ID" value="NZ_JBBLXS010000134.1"/>
</dbReference>